<reference evidence="2 3" key="1">
    <citation type="submission" date="2023-07" db="EMBL/GenBank/DDBJ databases">
        <title>Sequencing the genomes of 1000 actinobacteria strains.</title>
        <authorList>
            <person name="Klenk H.-P."/>
        </authorList>
    </citation>
    <scope>NUCLEOTIDE SEQUENCE [LARGE SCALE GENOMIC DNA]</scope>
    <source>
        <strain evidence="2 3">DSM 14555</strain>
    </source>
</reference>
<evidence type="ECO:0000259" key="1">
    <source>
        <dbReference type="SMART" id="SM00833"/>
    </source>
</evidence>
<dbReference type="Pfam" id="PF07683">
    <property type="entry name" value="CobW_C"/>
    <property type="match status" value="1"/>
</dbReference>
<protein>
    <submittedName>
        <fullName evidence="2">G3E family GTPase</fullName>
    </submittedName>
</protein>
<feature type="domain" description="CobW C-terminal" evidence="1">
    <location>
        <begin position="241"/>
        <end position="335"/>
    </location>
</feature>
<sequence length="358" mass="39315">MHLSLLASLDPHCRQRGAELLSGTHPDSVIVVHDLLDDGLGNSALVLRRIYRQGELQERSSGRLEHGCLSCTVRLDLVPTVRRLIREGVPHAVLALPPGVEPDMVVEALYAGLEEAFCIDNAVLALDPAELEDQLWDRRGLSALGLTSYPKDPRTQGEFLVGTLAQADTVLPSPSLANALIEAAHPQRALGLELLHELAPHAAVALRTEQVRPGCFDLDELMARQAPGEVRVAEDRSPGVFRTVRYQLQRPLHPERFRAVLPELAAGSCWVRGRLWLASTPERRIAVRGIGPRLWLENTGDWLPGIEQPGSVLALTGRADELIESEVHDLLDSAQLSLAEAGNRPEYFDDPFGLDSRH</sequence>
<dbReference type="InterPro" id="IPR027417">
    <property type="entry name" value="P-loop_NTPase"/>
</dbReference>
<gene>
    <name evidence="2" type="ORF">JOE69_002781</name>
</gene>
<dbReference type="Proteomes" id="UP001185069">
    <property type="component" value="Unassembled WGS sequence"/>
</dbReference>
<organism evidence="2 3">
    <name type="scientific">Arthrobacter russicus</name>
    <dbReference type="NCBI Taxonomy" id="172040"/>
    <lineage>
        <taxon>Bacteria</taxon>
        <taxon>Bacillati</taxon>
        <taxon>Actinomycetota</taxon>
        <taxon>Actinomycetes</taxon>
        <taxon>Micrococcales</taxon>
        <taxon>Micrococcaceae</taxon>
        <taxon>Arthrobacter</taxon>
    </lineage>
</organism>
<keyword evidence="3" id="KW-1185">Reference proteome</keyword>
<comment type="caution">
    <text evidence="2">The sequence shown here is derived from an EMBL/GenBank/DDBJ whole genome shotgun (WGS) entry which is preliminary data.</text>
</comment>
<accession>A0ABU1JDQ1</accession>
<dbReference type="Gene3D" id="3.40.50.300">
    <property type="entry name" value="P-loop containing nucleotide triphosphate hydrolases"/>
    <property type="match status" value="1"/>
</dbReference>
<evidence type="ECO:0000313" key="3">
    <source>
        <dbReference type="Proteomes" id="UP001185069"/>
    </source>
</evidence>
<dbReference type="InterPro" id="IPR011629">
    <property type="entry name" value="CobW-like_C"/>
</dbReference>
<name>A0ABU1JDQ1_9MICC</name>
<dbReference type="RefSeq" id="WP_309799696.1">
    <property type="nucleotide sequence ID" value="NZ_BAAAHY010000007.1"/>
</dbReference>
<proteinExistence type="predicted"/>
<evidence type="ECO:0000313" key="2">
    <source>
        <dbReference type="EMBL" id="MDR6270543.1"/>
    </source>
</evidence>
<dbReference type="EMBL" id="JAVDQF010000001">
    <property type="protein sequence ID" value="MDR6270543.1"/>
    <property type="molecule type" value="Genomic_DNA"/>
</dbReference>
<dbReference type="SMART" id="SM00833">
    <property type="entry name" value="CobW_C"/>
    <property type="match status" value="1"/>
</dbReference>